<feature type="domain" description="Beta-ketoacyl synthase-like N-terminal" evidence="1">
    <location>
        <begin position="1"/>
        <end position="76"/>
    </location>
</feature>
<dbReference type="SUPFAM" id="SSF53901">
    <property type="entry name" value="Thiolase-like"/>
    <property type="match status" value="1"/>
</dbReference>
<organism evidence="2 3">
    <name type="scientific">Mesorhabditis spiculigera</name>
    <dbReference type="NCBI Taxonomy" id="96644"/>
    <lineage>
        <taxon>Eukaryota</taxon>
        <taxon>Metazoa</taxon>
        <taxon>Ecdysozoa</taxon>
        <taxon>Nematoda</taxon>
        <taxon>Chromadorea</taxon>
        <taxon>Rhabditida</taxon>
        <taxon>Rhabditina</taxon>
        <taxon>Rhabditomorpha</taxon>
        <taxon>Rhabditoidea</taxon>
        <taxon>Rhabditidae</taxon>
        <taxon>Mesorhabditinae</taxon>
        <taxon>Mesorhabditis</taxon>
    </lineage>
</organism>
<dbReference type="Pfam" id="PF00109">
    <property type="entry name" value="ketoacyl-synt"/>
    <property type="match status" value="1"/>
</dbReference>
<proteinExistence type="predicted"/>
<keyword evidence="3" id="KW-1185">Reference proteome</keyword>
<comment type="caution">
    <text evidence="2">The sequence shown here is derived from an EMBL/GenBank/DDBJ whole genome shotgun (WGS) entry which is preliminary data.</text>
</comment>
<dbReference type="AlphaFoldDB" id="A0AA36CLT6"/>
<evidence type="ECO:0000313" key="3">
    <source>
        <dbReference type="Proteomes" id="UP001177023"/>
    </source>
</evidence>
<dbReference type="InterPro" id="IPR016039">
    <property type="entry name" value="Thiolase-like"/>
</dbReference>
<protein>
    <recommendedName>
        <fullName evidence="1">Beta-ketoacyl synthase-like N-terminal domain-containing protein</fullName>
    </recommendedName>
</protein>
<evidence type="ECO:0000259" key="1">
    <source>
        <dbReference type="Pfam" id="PF00109"/>
    </source>
</evidence>
<accession>A0AA36CLT6</accession>
<sequence length="79" mass="8583">MSRTSQLALLAAEECLEQAGFDDSFDHTETLVNVGTGVADLEHIGEATKLIASGQARRVSPYFVPRILNNLPTGYICMK</sequence>
<reference evidence="2" key="1">
    <citation type="submission" date="2023-06" db="EMBL/GenBank/DDBJ databases">
        <authorList>
            <person name="Delattre M."/>
        </authorList>
    </citation>
    <scope>NUCLEOTIDE SEQUENCE</scope>
    <source>
        <strain evidence="2">AF72</strain>
    </source>
</reference>
<dbReference type="GO" id="GO:0016746">
    <property type="term" value="F:acyltransferase activity"/>
    <property type="evidence" value="ECO:0007669"/>
    <property type="project" value="InterPro"/>
</dbReference>
<dbReference type="EMBL" id="CATQJA010002393">
    <property type="protein sequence ID" value="CAJ0570556.1"/>
    <property type="molecule type" value="Genomic_DNA"/>
</dbReference>
<dbReference type="Proteomes" id="UP001177023">
    <property type="component" value="Unassembled WGS sequence"/>
</dbReference>
<name>A0AA36CLT6_9BILA</name>
<dbReference type="Gene3D" id="3.40.47.10">
    <property type="match status" value="1"/>
</dbReference>
<feature type="non-terminal residue" evidence="2">
    <location>
        <position position="79"/>
    </location>
</feature>
<evidence type="ECO:0000313" key="2">
    <source>
        <dbReference type="EMBL" id="CAJ0570556.1"/>
    </source>
</evidence>
<dbReference type="InterPro" id="IPR014030">
    <property type="entry name" value="Ketoacyl_synth_N"/>
</dbReference>
<gene>
    <name evidence="2" type="ORF">MSPICULIGERA_LOCUS8993</name>
</gene>